<dbReference type="Pfam" id="PF20434">
    <property type="entry name" value="BD-FAE"/>
    <property type="match status" value="1"/>
</dbReference>
<evidence type="ECO:0000313" key="5">
    <source>
        <dbReference type="EMBL" id="MUN37598.1"/>
    </source>
</evidence>
<dbReference type="PANTHER" id="PTHR48081">
    <property type="entry name" value="AB HYDROLASE SUPERFAMILY PROTEIN C4A8.06C"/>
    <property type="match status" value="1"/>
</dbReference>
<feature type="domain" description="BD-FAE-like" evidence="4">
    <location>
        <begin position="150"/>
        <end position="280"/>
    </location>
</feature>
<evidence type="ECO:0000259" key="4">
    <source>
        <dbReference type="Pfam" id="PF20434"/>
    </source>
</evidence>
<accession>A0A7K1KZH6</accession>
<evidence type="ECO:0000256" key="3">
    <source>
        <dbReference type="SAM" id="Phobius"/>
    </source>
</evidence>
<feature type="compositionally biased region" description="Low complexity" evidence="2">
    <location>
        <begin position="407"/>
        <end position="422"/>
    </location>
</feature>
<organism evidence="5 6">
    <name type="scientific">Actinomadura litoris</name>
    <dbReference type="NCBI Taxonomy" id="2678616"/>
    <lineage>
        <taxon>Bacteria</taxon>
        <taxon>Bacillati</taxon>
        <taxon>Actinomycetota</taxon>
        <taxon>Actinomycetes</taxon>
        <taxon>Streptosporangiales</taxon>
        <taxon>Thermomonosporaceae</taxon>
        <taxon>Actinomadura</taxon>
    </lineage>
</organism>
<keyword evidence="3" id="KW-0812">Transmembrane</keyword>
<comment type="caution">
    <text evidence="5">The sequence shown here is derived from an EMBL/GenBank/DDBJ whole genome shotgun (WGS) entry which is preliminary data.</text>
</comment>
<dbReference type="EMBL" id="WOFH01000004">
    <property type="protein sequence ID" value="MUN37598.1"/>
    <property type="molecule type" value="Genomic_DNA"/>
</dbReference>
<dbReference type="SUPFAM" id="SSF53474">
    <property type="entry name" value="alpha/beta-Hydrolases"/>
    <property type="match status" value="1"/>
</dbReference>
<dbReference type="InterPro" id="IPR050300">
    <property type="entry name" value="GDXG_lipolytic_enzyme"/>
</dbReference>
<dbReference type="InterPro" id="IPR029058">
    <property type="entry name" value="AB_hydrolase_fold"/>
</dbReference>
<dbReference type="Proteomes" id="UP000432015">
    <property type="component" value="Unassembled WGS sequence"/>
</dbReference>
<keyword evidence="3" id="KW-1133">Transmembrane helix</keyword>
<proteinExistence type="predicted"/>
<feature type="transmembrane region" description="Helical" evidence="3">
    <location>
        <begin position="37"/>
        <end position="57"/>
    </location>
</feature>
<evidence type="ECO:0000256" key="2">
    <source>
        <dbReference type="SAM" id="MobiDB-lite"/>
    </source>
</evidence>
<sequence>MPYGYLITVAVTGWFVFFALVPLHGRFLGRISFRSGLVVSELPFAALAWLSLWTAVAAAQGDLAAPAAQAVAAAASAAGIALVAIARRSARARPVIDQALAAGLGVPAATAPLTWRRRAALLLAPLPVRPLHVRRVRNIAYGPAGERNLLDVHHHRSRPAGGPVLIHLHGGGFTGGRKGREARLLTHRLAGRGWVCISATYRLRPGSRYPDPLVDTKRIIAWARAHAGEYGADPSMVVVSGSSAGAHLAAMAAFTQGDPALQPGFEDADTSVAAAVCLYGYYGEVYEDGPATSALEHVHDGAPPFLVAHGDHDTCMPVDEARAFAGRLRAASRAPVVYAELPGAQHCFDLFRSPRFEALVDGIEVFTAHALAGDAGDAGARRGEADGDEAGGVSGRSPADGAGRRGGTPPRSAAARAAGARPAAPPPGRSG</sequence>
<keyword evidence="1 5" id="KW-0378">Hydrolase</keyword>
<feature type="transmembrane region" description="Helical" evidence="3">
    <location>
        <begin position="63"/>
        <end position="86"/>
    </location>
</feature>
<name>A0A7K1KZH6_9ACTN</name>
<dbReference type="InterPro" id="IPR049492">
    <property type="entry name" value="BD-FAE-like_dom"/>
</dbReference>
<feature type="transmembrane region" description="Helical" evidence="3">
    <location>
        <begin position="6"/>
        <end position="25"/>
    </location>
</feature>
<dbReference type="Gene3D" id="3.40.50.1820">
    <property type="entry name" value="alpha/beta hydrolase"/>
    <property type="match status" value="1"/>
</dbReference>
<keyword evidence="6" id="KW-1185">Reference proteome</keyword>
<gene>
    <name evidence="5" type="ORF">GNZ18_13420</name>
</gene>
<protein>
    <submittedName>
        <fullName evidence="5">Alpha/beta hydrolase fold domain-containing protein</fullName>
    </submittedName>
</protein>
<evidence type="ECO:0000256" key="1">
    <source>
        <dbReference type="ARBA" id="ARBA00022801"/>
    </source>
</evidence>
<dbReference type="PANTHER" id="PTHR48081:SF33">
    <property type="entry name" value="KYNURENINE FORMAMIDASE"/>
    <property type="match status" value="1"/>
</dbReference>
<reference evidence="5 6" key="1">
    <citation type="submission" date="2019-11" db="EMBL/GenBank/DDBJ databases">
        <authorList>
            <person name="Cao P."/>
        </authorList>
    </citation>
    <scope>NUCLEOTIDE SEQUENCE [LARGE SCALE GENOMIC DNA]</scope>
    <source>
        <strain evidence="5 6">NEAU-AAG5</strain>
    </source>
</reference>
<feature type="region of interest" description="Disordered" evidence="2">
    <location>
        <begin position="375"/>
        <end position="431"/>
    </location>
</feature>
<dbReference type="AlphaFoldDB" id="A0A7K1KZH6"/>
<evidence type="ECO:0000313" key="6">
    <source>
        <dbReference type="Proteomes" id="UP000432015"/>
    </source>
</evidence>
<dbReference type="RefSeq" id="WP_156216700.1">
    <property type="nucleotide sequence ID" value="NZ_WOFH01000004.1"/>
</dbReference>
<keyword evidence="3" id="KW-0472">Membrane</keyword>
<dbReference type="GO" id="GO:0016787">
    <property type="term" value="F:hydrolase activity"/>
    <property type="evidence" value="ECO:0007669"/>
    <property type="project" value="UniProtKB-KW"/>
</dbReference>